<dbReference type="Proteomes" id="UP000187406">
    <property type="component" value="Unassembled WGS sequence"/>
</dbReference>
<feature type="compositionally biased region" description="Basic and acidic residues" evidence="1">
    <location>
        <begin position="25"/>
        <end position="44"/>
    </location>
</feature>
<keyword evidence="3" id="KW-1185">Reference proteome</keyword>
<sequence>MGSKSFTLGKSFSKGFLSSKPEATSQDKGKAKEGKVSKEKATLSKGDKKCFKCHGYGHFQANYPNKRVITLQDIEEIEGGSQEDENSNDDEEIMANPKDGEILVIRCTLHAKLIEPDNQRKNIFQSRCTIKEKVCFLIINSRSCTNVAATTLVEKLGLPTIVHPSPYKLQWLSNGSQLKVTQQVLLSFSIGKKYKD</sequence>
<evidence type="ECO:0000313" key="3">
    <source>
        <dbReference type="Proteomes" id="UP000187406"/>
    </source>
</evidence>
<dbReference type="InParanoid" id="A0A1Q3CYQ9"/>
<organism evidence="2 3">
    <name type="scientific">Cephalotus follicularis</name>
    <name type="common">Albany pitcher plant</name>
    <dbReference type="NCBI Taxonomy" id="3775"/>
    <lineage>
        <taxon>Eukaryota</taxon>
        <taxon>Viridiplantae</taxon>
        <taxon>Streptophyta</taxon>
        <taxon>Embryophyta</taxon>
        <taxon>Tracheophyta</taxon>
        <taxon>Spermatophyta</taxon>
        <taxon>Magnoliopsida</taxon>
        <taxon>eudicotyledons</taxon>
        <taxon>Gunneridae</taxon>
        <taxon>Pentapetalae</taxon>
        <taxon>rosids</taxon>
        <taxon>fabids</taxon>
        <taxon>Oxalidales</taxon>
        <taxon>Cephalotaceae</taxon>
        <taxon>Cephalotus</taxon>
    </lineage>
</organism>
<dbReference type="AlphaFoldDB" id="A0A1Q3CYQ9"/>
<comment type="caution">
    <text evidence="2">The sequence shown here is derived from an EMBL/GenBank/DDBJ whole genome shotgun (WGS) entry which is preliminary data.</text>
</comment>
<gene>
    <name evidence="2" type="ORF">CFOL_v3_28719</name>
</gene>
<reference evidence="3" key="1">
    <citation type="submission" date="2016-04" db="EMBL/GenBank/DDBJ databases">
        <title>Cephalotus genome sequencing.</title>
        <authorList>
            <person name="Fukushima K."/>
            <person name="Hasebe M."/>
            <person name="Fang X."/>
        </authorList>
    </citation>
    <scope>NUCLEOTIDE SEQUENCE [LARGE SCALE GENOMIC DNA]</scope>
    <source>
        <strain evidence="3">cv. St1</strain>
    </source>
</reference>
<protein>
    <submittedName>
        <fullName evidence="2">Uncharacterized protein</fullName>
    </submittedName>
</protein>
<feature type="region of interest" description="Disordered" evidence="1">
    <location>
        <begin position="1"/>
        <end position="44"/>
    </location>
</feature>
<accession>A0A1Q3CYQ9</accession>
<evidence type="ECO:0000256" key="1">
    <source>
        <dbReference type="SAM" id="MobiDB-lite"/>
    </source>
</evidence>
<name>A0A1Q3CYQ9_CEPFO</name>
<dbReference type="CDD" id="cd00303">
    <property type="entry name" value="retropepsin_like"/>
    <property type="match status" value="1"/>
</dbReference>
<feature type="compositionally biased region" description="Low complexity" evidence="1">
    <location>
        <begin position="8"/>
        <end position="20"/>
    </location>
</feature>
<dbReference type="PANTHER" id="PTHR35046:SF26">
    <property type="entry name" value="RNA-DIRECTED DNA POLYMERASE"/>
    <property type="match status" value="1"/>
</dbReference>
<evidence type="ECO:0000313" key="2">
    <source>
        <dbReference type="EMBL" id="GAV85281.1"/>
    </source>
</evidence>
<dbReference type="EMBL" id="BDDD01003523">
    <property type="protein sequence ID" value="GAV85281.1"/>
    <property type="molecule type" value="Genomic_DNA"/>
</dbReference>
<dbReference type="PANTHER" id="PTHR35046">
    <property type="entry name" value="ZINC KNUCKLE (CCHC-TYPE) FAMILY PROTEIN"/>
    <property type="match status" value="1"/>
</dbReference>
<dbReference type="OrthoDB" id="1729247at2759"/>
<proteinExistence type="predicted"/>